<dbReference type="SUPFAM" id="SSF48452">
    <property type="entry name" value="TPR-like"/>
    <property type="match status" value="1"/>
</dbReference>
<dbReference type="Gene3D" id="1.25.40.10">
    <property type="entry name" value="Tetratricopeptide repeat domain"/>
    <property type="match status" value="1"/>
</dbReference>
<dbReference type="RefSeq" id="XP_044543028.1">
    <property type="nucleotide sequence ID" value="XM_044687428.1"/>
</dbReference>
<dbReference type="GeneID" id="68104193"/>
<organism evidence="3 4">
    <name type="scientific">Naegleria lovaniensis</name>
    <name type="common">Amoeba</name>
    <dbReference type="NCBI Taxonomy" id="51637"/>
    <lineage>
        <taxon>Eukaryota</taxon>
        <taxon>Discoba</taxon>
        <taxon>Heterolobosea</taxon>
        <taxon>Tetramitia</taxon>
        <taxon>Eutetramitia</taxon>
        <taxon>Vahlkampfiidae</taxon>
        <taxon>Naegleria</taxon>
    </lineage>
</organism>
<feature type="compositionally biased region" description="Basic and acidic residues" evidence="2">
    <location>
        <begin position="1"/>
        <end position="14"/>
    </location>
</feature>
<feature type="region of interest" description="Disordered" evidence="2">
    <location>
        <begin position="1"/>
        <end position="36"/>
    </location>
</feature>
<reference evidence="3 4" key="1">
    <citation type="journal article" date="2018" name="BMC Genomics">
        <title>The genome of Naegleria lovaniensis, the basis for a comparative approach to unravel pathogenicity factors of the human pathogenic amoeba N. fowleri.</title>
        <authorList>
            <person name="Liechti N."/>
            <person name="Schurch N."/>
            <person name="Bruggmann R."/>
            <person name="Wittwer M."/>
        </authorList>
    </citation>
    <scope>NUCLEOTIDE SEQUENCE [LARGE SCALE GENOMIC DNA]</scope>
    <source>
        <strain evidence="3 4">ATCC 30569</strain>
    </source>
</reference>
<dbReference type="SMART" id="SM00028">
    <property type="entry name" value="TPR"/>
    <property type="match status" value="2"/>
</dbReference>
<dbReference type="InterPro" id="IPR011990">
    <property type="entry name" value="TPR-like_helical_dom_sf"/>
</dbReference>
<protein>
    <submittedName>
        <fullName evidence="3">Uncharacterized protein</fullName>
    </submittedName>
</protein>
<keyword evidence="4" id="KW-1185">Reference proteome</keyword>
<dbReference type="Proteomes" id="UP000816034">
    <property type="component" value="Unassembled WGS sequence"/>
</dbReference>
<comment type="caution">
    <text evidence="3">The sequence shown here is derived from an EMBL/GenBank/DDBJ whole genome shotgun (WGS) entry which is preliminary data.</text>
</comment>
<accession>A0AA88GED1</accession>
<gene>
    <name evidence="3" type="ORF">C9374_011739</name>
</gene>
<feature type="repeat" description="TPR" evidence="1">
    <location>
        <begin position="422"/>
        <end position="455"/>
    </location>
</feature>
<dbReference type="AlphaFoldDB" id="A0AA88GED1"/>
<name>A0AA88GED1_NAELO</name>
<evidence type="ECO:0000256" key="2">
    <source>
        <dbReference type="SAM" id="MobiDB-lite"/>
    </source>
</evidence>
<dbReference type="PROSITE" id="PS50005">
    <property type="entry name" value="TPR"/>
    <property type="match status" value="1"/>
</dbReference>
<feature type="region of interest" description="Disordered" evidence="2">
    <location>
        <begin position="182"/>
        <end position="203"/>
    </location>
</feature>
<evidence type="ECO:0000313" key="3">
    <source>
        <dbReference type="EMBL" id="KAG2373854.1"/>
    </source>
</evidence>
<evidence type="ECO:0000313" key="4">
    <source>
        <dbReference type="Proteomes" id="UP000816034"/>
    </source>
</evidence>
<evidence type="ECO:0000256" key="1">
    <source>
        <dbReference type="PROSITE-ProRule" id="PRU00339"/>
    </source>
</evidence>
<dbReference type="EMBL" id="PYSW02000050">
    <property type="protein sequence ID" value="KAG2373854.1"/>
    <property type="molecule type" value="Genomic_DNA"/>
</dbReference>
<feature type="compositionally biased region" description="Low complexity" evidence="2">
    <location>
        <begin position="27"/>
        <end position="36"/>
    </location>
</feature>
<dbReference type="InterPro" id="IPR019734">
    <property type="entry name" value="TPR_rpt"/>
</dbReference>
<sequence>MNRYDHENSKNKSEEQEEIPNIQTEKQPQQQSSTSFFSSPYDKILSYISEDTIKAYDDSEGFRLFCLDQKYDAAGSRVLEAADYATCRALCERYYVLHLLQSVTQKVAILAIVCMLHRYDDEDCKNERFHISENDKELLKQWNMLEVIQFVNVYYKQDYEQFKEMHSTGDVMNEEIFGEPNAKKIKTSSNEETDNGKNASLHTSGNSRIGKIKFDSTKFKNFYSSLLVMKELIEKEQTSHDDLVSSIENIHAQHVFSCIRYFNSSYGKNPMLERFYYHILELYRQTDHKMSCIKVVKFGIFCTRRHVQLLTQMLENILCHESIGFDRIEKFLKKHIKHCKANEKCLEGILLFFCDCTDVEMMTKIFVESIEIDDSFAYSYGNLGYLRGFNLYGNRDLTVEGINYFHETLKRTSIADLHLLTVNAFKTLGILNVIIGNIPESIRCCSKALQIHPNFFDIIKDRCEMSGMMNDIPSALRDLQKCLEIGPQRKKDLSELYNIFAIFQQKLGTSLDDVKMVLENALRVDPTNSYPFLTLSTLAIEQQDLDEYLDLRLVFHPTSYQGVCDLLSQDVAAFRVFDPIHNTQLEEEYRTKKSRFIASHSRIS</sequence>
<keyword evidence="1" id="KW-0802">TPR repeat</keyword>
<proteinExistence type="predicted"/>